<name>A0A9W8HVV1_9FUNG</name>
<gene>
    <name evidence="2" type="ORF">H4R20_003324</name>
</gene>
<accession>A0A9W8HVV1</accession>
<feature type="region of interest" description="Disordered" evidence="1">
    <location>
        <begin position="1"/>
        <end position="30"/>
    </location>
</feature>
<feature type="compositionally biased region" description="Low complexity" evidence="1">
    <location>
        <begin position="12"/>
        <end position="24"/>
    </location>
</feature>
<reference evidence="2" key="1">
    <citation type="submission" date="2022-07" db="EMBL/GenBank/DDBJ databases">
        <title>Phylogenomic reconstructions and comparative analyses of Kickxellomycotina fungi.</title>
        <authorList>
            <person name="Reynolds N.K."/>
            <person name="Stajich J.E."/>
            <person name="Barry K."/>
            <person name="Grigoriev I.V."/>
            <person name="Crous P."/>
            <person name="Smith M.E."/>
        </authorList>
    </citation>
    <scope>NUCLEOTIDE SEQUENCE</scope>
    <source>
        <strain evidence="2">NRRL 1565</strain>
    </source>
</reference>
<proteinExistence type="predicted"/>
<dbReference type="Proteomes" id="UP001140094">
    <property type="component" value="Unassembled WGS sequence"/>
</dbReference>
<organism evidence="2 3">
    <name type="scientific">Coemansia guatemalensis</name>
    <dbReference type="NCBI Taxonomy" id="2761395"/>
    <lineage>
        <taxon>Eukaryota</taxon>
        <taxon>Fungi</taxon>
        <taxon>Fungi incertae sedis</taxon>
        <taxon>Zoopagomycota</taxon>
        <taxon>Kickxellomycotina</taxon>
        <taxon>Kickxellomycetes</taxon>
        <taxon>Kickxellales</taxon>
        <taxon>Kickxellaceae</taxon>
        <taxon>Coemansia</taxon>
    </lineage>
</organism>
<feature type="compositionally biased region" description="Acidic residues" evidence="1">
    <location>
        <begin position="168"/>
        <end position="179"/>
    </location>
</feature>
<evidence type="ECO:0000256" key="1">
    <source>
        <dbReference type="SAM" id="MobiDB-lite"/>
    </source>
</evidence>
<evidence type="ECO:0000313" key="3">
    <source>
        <dbReference type="Proteomes" id="UP001140094"/>
    </source>
</evidence>
<keyword evidence="3" id="KW-1185">Reference proteome</keyword>
<protein>
    <submittedName>
        <fullName evidence="2">Uncharacterized protein</fullName>
    </submittedName>
</protein>
<comment type="caution">
    <text evidence="2">The sequence shown here is derived from an EMBL/GenBank/DDBJ whole genome shotgun (WGS) entry which is preliminary data.</text>
</comment>
<evidence type="ECO:0000313" key="2">
    <source>
        <dbReference type="EMBL" id="KAJ2802314.1"/>
    </source>
</evidence>
<dbReference type="OrthoDB" id="5573535at2759"/>
<sequence length="387" mass="41177">MTTRNGTGSGSGKRAASSSAGSVAPRETAKRARKTLIGHVSDCADSDCAGCADGGIALGQDVANLSASELSAMAEQEDAAGTDRAVVNKLYETALEKFAGERSLAHAWTLLRLAESVDFNEYATQASAMVDKIDTADNKEKAQALVIRGRARVVAVCLDQANWRDPLNDDSDESDGGDDEAAKIGGSSDNSLRKRISGEQSLIQGLDEIADGLKLLDKDSIAMTAGTVAFFTTRHERRLLTRGLRLKIMDSALQIAYSSLGWDTQRNAETSNSASDKPNAEFDLSVAACKAAVYWALAAADCKIQGSRIEARVEPATRFLETASSDAECCKLRAQILIALSTVLDEEDAAVEAFESAVEALQQAHRISPNDKDVINQLEDLGVDVEV</sequence>
<feature type="region of interest" description="Disordered" evidence="1">
    <location>
        <begin position="165"/>
        <end position="192"/>
    </location>
</feature>
<dbReference type="EMBL" id="JANBUO010000679">
    <property type="protein sequence ID" value="KAJ2802314.1"/>
    <property type="molecule type" value="Genomic_DNA"/>
</dbReference>
<dbReference type="AlphaFoldDB" id="A0A9W8HVV1"/>